<sequence length="1063" mass="110012">MTGEEGTDPAARSASRERRRWRRMIRVPRRGRPFFVGGSIVLVLLIGTWVQRRPIAEGFVDNALESRGIEARYTIDDVGFTTQRLTDVVIGDPANPDLVADWIEVETNVGFGSAEVTGLSAGKVRVRGRWADGRLSLGQLDRLLPEPSGKPFALPALEAAIDDARMRLETPLGVAGLKLSGRGRLDDGFRGTLAAIAPRLAGGGCAGERVAAVLAIRIVDAAPRVQGPIEAGRAICDGYDVSNAQARVSLDLSAALDRWNGRAGVRAARVRAPLGGGRALGGSVTFAGTAARTAGRIDLAARDFAVPGASGRGLAIGGNYVAGQAIGFDGSITAERATLARQLVRSVENLRGQGTATPVGPLSDALAEALLAASRDVRVRSDVALRVDGGQGALAIARLDAAAASGARVTLSGGDGLSVRWPDAGVRIDGTLAMRGGGLPTGTVALAQARAGAPITGTARFEPYAAGGARLALTPVEFSAALDGATRIATRAVLSGPLGNGRVDGLTLPIDARWNGAGRLTVNPGCVPAGFERLAVSGLQLERAAMTLCPQGAALVSVSGGAVSGGARIATARLAGTLGGTPLTLGLSDTVFRLRDQGFTLANVEARLGAPERLSRLDIAALDGRIVGGTVAGSFSGGAGQIGNVPLLMSNAAGDWSLEGGKLALGGRLDIADAAEDARFEPVASEDFALTLIGGTVAATGTLLHPETRTEIADVAIAHELGSGTGQADLDVAGITFGPGFQPDQLTDLTFGVIADVVGTVRGKGQIRWSPDAVTSDGVFETPGTSLAAAFGPVTGIQGEIRFTDLLGLVSAPARTATIAELNPGVPIRTGDVTYQLIGDNRVAIEGGRWPFAGGALTLEPTVLDFSGEAARRMVFRVEGVDAARFLDEFDFDNLNVSGVFDGVLPMVFDADGGRIVDGRLKVRPGGGNIAYVGEVTKEDVGFWGNLAFDALKSLDYESLDLELSGPLSGEMVTAIRFAGVSQGEGTRSNFIIDRIARLPLVFNVTIRAPFRQLLDSVQSYYDPKRLIERNLPALLEQQNGDVPRDPTPDPAPIQGGESEDVP</sequence>
<dbReference type="RefSeq" id="WP_244935279.1">
    <property type="nucleotide sequence ID" value="NZ_VDYR01000001.1"/>
</dbReference>
<keyword evidence="2" id="KW-0472">Membrane</keyword>
<proteinExistence type="predicted"/>
<dbReference type="Pfam" id="PF11739">
    <property type="entry name" value="YdbH-like"/>
    <property type="match status" value="1"/>
</dbReference>
<keyword evidence="4" id="KW-1185">Reference proteome</keyword>
<name>A0ABX0U1H7_9SPHN</name>
<evidence type="ECO:0000313" key="4">
    <source>
        <dbReference type="Proteomes" id="UP000788153"/>
    </source>
</evidence>
<reference evidence="3 4" key="1">
    <citation type="submission" date="2020-03" db="EMBL/GenBank/DDBJ databases">
        <title>Genomic Encyclopedia of Type Strains, Phase IV (KMG-IV): sequencing the most valuable type-strain genomes for metagenomic binning, comparative biology and taxonomic classification.</title>
        <authorList>
            <person name="Goeker M."/>
        </authorList>
    </citation>
    <scope>NUCLEOTIDE SEQUENCE [LARGE SCALE GENOMIC DNA]</scope>
    <source>
        <strain evidence="3 4">DSM 22753</strain>
    </source>
</reference>
<evidence type="ECO:0008006" key="5">
    <source>
        <dbReference type="Google" id="ProtNLM"/>
    </source>
</evidence>
<dbReference type="InterPro" id="IPR021730">
    <property type="entry name" value="YdbH"/>
</dbReference>
<accession>A0ABX0U1H7</accession>
<dbReference type="Proteomes" id="UP000788153">
    <property type="component" value="Unassembled WGS sequence"/>
</dbReference>
<comment type="caution">
    <text evidence="3">The sequence shown here is derived from an EMBL/GenBank/DDBJ whole genome shotgun (WGS) entry which is preliminary data.</text>
</comment>
<keyword evidence="2" id="KW-0812">Transmembrane</keyword>
<protein>
    <recommendedName>
        <fullName evidence="5">Dicarboxylate transport</fullName>
    </recommendedName>
</protein>
<evidence type="ECO:0000256" key="1">
    <source>
        <dbReference type="SAM" id="MobiDB-lite"/>
    </source>
</evidence>
<feature type="region of interest" description="Disordered" evidence="1">
    <location>
        <begin position="1037"/>
        <end position="1063"/>
    </location>
</feature>
<dbReference type="EMBL" id="JAASQP010000001">
    <property type="protein sequence ID" value="NIJ24375.1"/>
    <property type="molecule type" value="Genomic_DNA"/>
</dbReference>
<evidence type="ECO:0000256" key="2">
    <source>
        <dbReference type="SAM" id="Phobius"/>
    </source>
</evidence>
<feature type="transmembrane region" description="Helical" evidence="2">
    <location>
        <begin position="32"/>
        <end position="50"/>
    </location>
</feature>
<evidence type="ECO:0000313" key="3">
    <source>
        <dbReference type="EMBL" id="NIJ24375.1"/>
    </source>
</evidence>
<keyword evidence="2" id="KW-1133">Transmembrane helix</keyword>
<gene>
    <name evidence="3" type="ORF">FHT01_001917</name>
</gene>
<organism evidence="3 4">
    <name type="scientific">Sphingomonas japonica</name>
    <dbReference type="NCBI Taxonomy" id="511662"/>
    <lineage>
        <taxon>Bacteria</taxon>
        <taxon>Pseudomonadati</taxon>
        <taxon>Pseudomonadota</taxon>
        <taxon>Alphaproteobacteria</taxon>
        <taxon>Sphingomonadales</taxon>
        <taxon>Sphingomonadaceae</taxon>
        <taxon>Sphingomonas</taxon>
    </lineage>
</organism>